<name>A0A6G1PL42_CHAAH</name>
<reference evidence="1 2" key="1">
    <citation type="submission" date="2019-02" db="EMBL/GenBank/DDBJ databases">
        <title>Opniocepnalus argus genome.</title>
        <authorList>
            <person name="Zhou C."/>
            <person name="Xiao S."/>
        </authorList>
    </citation>
    <scope>NUCLEOTIDE SEQUENCE [LARGE SCALE GENOMIC DNA]</scope>
    <source>
        <strain evidence="1">OARG1902GOOAL</strain>
        <tissue evidence="1">Muscle</tissue>
    </source>
</reference>
<evidence type="ECO:0000313" key="2">
    <source>
        <dbReference type="Proteomes" id="UP000503349"/>
    </source>
</evidence>
<keyword evidence="2" id="KW-1185">Reference proteome</keyword>
<dbReference type="EMBL" id="CM015717">
    <property type="protein sequence ID" value="KAF3690939.1"/>
    <property type="molecule type" value="Genomic_DNA"/>
</dbReference>
<sequence>MVVLVLEKIDSETHLSGTGNLGRVDYISEFEFDLFIRPDTCNPRFRVWFNFTVENIRETQSATAVVGIAGGNASGDATAEALVGSAVDAAVEVAVGPVACPLDESGNTAAMQSVLNHYGDNGDVERDVQSVSVVQQETPVITDAQDCSQPGVTDEALQLLTTTSVAVAASTNSQLTGEEDIDYDTDSDTMSLSECSAKNSTQVTFSVAEFNTQLVRHRKKGAEDWQKKAVVFPLLLEITSETDCKDLHTTELMSICLSGYLSQEGIGGREGKKTNVQQEEEGGRRRSAVFGCYNRSVHPSLNACGSGSDAAGGMEADLLKLAVFSSER</sequence>
<keyword evidence="1" id="KW-0121">Carboxypeptidase</keyword>
<evidence type="ECO:0000313" key="1">
    <source>
        <dbReference type="EMBL" id="KAF3690939.1"/>
    </source>
</evidence>
<proteinExistence type="predicted"/>
<dbReference type="AlphaFoldDB" id="A0A6G1PL42"/>
<keyword evidence="1" id="KW-0378">Hydrolase</keyword>
<keyword evidence="1" id="KW-0645">Protease</keyword>
<organism evidence="1 2">
    <name type="scientific">Channa argus</name>
    <name type="common">Northern snakehead</name>
    <name type="synonym">Ophicephalus argus</name>
    <dbReference type="NCBI Taxonomy" id="215402"/>
    <lineage>
        <taxon>Eukaryota</taxon>
        <taxon>Metazoa</taxon>
        <taxon>Chordata</taxon>
        <taxon>Craniata</taxon>
        <taxon>Vertebrata</taxon>
        <taxon>Euteleostomi</taxon>
        <taxon>Actinopterygii</taxon>
        <taxon>Neopterygii</taxon>
        <taxon>Teleostei</taxon>
        <taxon>Neoteleostei</taxon>
        <taxon>Acanthomorphata</taxon>
        <taxon>Anabantaria</taxon>
        <taxon>Anabantiformes</taxon>
        <taxon>Channoidei</taxon>
        <taxon>Channidae</taxon>
        <taxon>Channa</taxon>
    </lineage>
</organism>
<dbReference type="Proteomes" id="UP000503349">
    <property type="component" value="Chromosome 6"/>
</dbReference>
<dbReference type="GO" id="GO:0004180">
    <property type="term" value="F:carboxypeptidase activity"/>
    <property type="evidence" value="ECO:0007669"/>
    <property type="project" value="UniProtKB-KW"/>
</dbReference>
<accession>A0A6G1PL42</accession>
<reference evidence="2" key="2">
    <citation type="submission" date="2019-02" db="EMBL/GenBank/DDBJ databases">
        <title>Opniocepnalus argus Var Kimnra genome.</title>
        <authorList>
            <person name="Zhou C."/>
            <person name="Xiao S."/>
        </authorList>
    </citation>
    <scope>NUCLEOTIDE SEQUENCE [LARGE SCALE GENOMIC DNA]</scope>
</reference>
<dbReference type="Gene3D" id="2.60.40.3120">
    <property type="match status" value="1"/>
</dbReference>
<gene>
    <name evidence="1" type="ORF">EXN66_Car006613</name>
</gene>
<protein>
    <submittedName>
        <fullName evidence="1">Cytosolic carboxypeptidase 6</fullName>
    </submittedName>
</protein>